<reference evidence="1 2" key="1">
    <citation type="submission" date="2019-05" db="EMBL/GenBank/DDBJ databases">
        <title>Draft genome sequence of Nonomuraea turkmeniaca DSM 43926.</title>
        <authorList>
            <person name="Saricaoglu S."/>
            <person name="Isik K."/>
        </authorList>
    </citation>
    <scope>NUCLEOTIDE SEQUENCE [LARGE SCALE GENOMIC DNA]</scope>
    <source>
        <strain evidence="1 2">DSM 43926</strain>
    </source>
</reference>
<sequence length="106" mass="11445">MQREGFTIGVVHTHAAQARTFLDDLVIWRTAPPSLGDIPITVISGGRAGDGMPTRLRAQANASHAHRARQSVNGRHVIAEHSGHYIPLTEPGVIIEEINRLALITG</sequence>
<accession>A0A5S4FDX2</accession>
<evidence type="ECO:0000313" key="2">
    <source>
        <dbReference type="Proteomes" id="UP000309128"/>
    </source>
</evidence>
<keyword evidence="2" id="KW-1185">Reference proteome</keyword>
<comment type="caution">
    <text evidence="1">The sequence shown here is derived from an EMBL/GenBank/DDBJ whole genome shotgun (WGS) entry which is preliminary data.</text>
</comment>
<dbReference type="RefSeq" id="WP_138668558.1">
    <property type="nucleotide sequence ID" value="NZ_VCKY01000087.1"/>
</dbReference>
<protein>
    <recommendedName>
        <fullName evidence="3">Alpha/beta hydrolase</fullName>
    </recommendedName>
</protein>
<dbReference type="EMBL" id="VCKY01000087">
    <property type="protein sequence ID" value="TMR16610.1"/>
    <property type="molecule type" value="Genomic_DNA"/>
</dbReference>
<gene>
    <name evidence="1" type="ORF">ETD86_24825</name>
</gene>
<organism evidence="1 2">
    <name type="scientific">Nonomuraea turkmeniaca</name>
    <dbReference type="NCBI Taxonomy" id="103838"/>
    <lineage>
        <taxon>Bacteria</taxon>
        <taxon>Bacillati</taxon>
        <taxon>Actinomycetota</taxon>
        <taxon>Actinomycetes</taxon>
        <taxon>Streptosporangiales</taxon>
        <taxon>Streptosporangiaceae</taxon>
        <taxon>Nonomuraea</taxon>
    </lineage>
</organism>
<name>A0A5S4FDX2_9ACTN</name>
<dbReference type="Proteomes" id="UP000309128">
    <property type="component" value="Unassembled WGS sequence"/>
</dbReference>
<dbReference type="AlphaFoldDB" id="A0A5S4FDX2"/>
<proteinExistence type="predicted"/>
<evidence type="ECO:0000313" key="1">
    <source>
        <dbReference type="EMBL" id="TMR16610.1"/>
    </source>
</evidence>
<evidence type="ECO:0008006" key="3">
    <source>
        <dbReference type="Google" id="ProtNLM"/>
    </source>
</evidence>
<dbReference type="OrthoDB" id="7185741at2"/>